<dbReference type="GO" id="GO:0005634">
    <property type="term" value="C:nucleus"/>
    <property type="evidence" value="ECO:0007669"/>
    <property type="project" value="TreeGrafter"/>
</dbReference>
<dbReference type="EMBL" id="MN740237">
    <property type="protein sequence ID" value="QHT95227.1"/>
    <property type="molecule type" value="Genomic_DNA"/>
</dbReference>
<dbReference type="Gene3D" id="1.10.510.10">
    <property type="entry name" value="Transferase(Phosphotransferase) domain 1"/>
    <property type="match status" value="1"/>
</dbReference>
<feature type="domain" description="Protein kinase" evidence="1">
    <location>
        <begin position="1"/>
        <end position="339"/>
    </location>
</feature>
<dbReference type="AlphaFoldDB" id="A0A6C0ITS4"/>
<accession>A0A6C0ITS4</accession>
<dbReference type="GO" id="GO:0044773">
    <property type="term" value="P:mitotic DNA damage checkpoint signaling"/>
    <property type="evidence" value="ECO:0007669"/>
    <property type="project" value="TreeGrafter"/>
</dbReference>
<protein>
    <recommendedName>
        <fullName evidence="1">Protein kinase domain-containing protein</fullName>
    </recommendedName>
</protein>
<name>A0A6C0ITS4_9ZZZZ</name>
<dbReference type="InterPro" id="IPR011009">
    <property type="entry name" value="Kinase-like_dom_sf"/>
</dbReference>
<dbReference type="InterPro" id="IPR000719">
    <property type="entry name" value="Prot_kinase_dom"/>
</dbReference>
<proteinExistence type="predicted"/>
<dbReference type="PROSITE" id="PS00108">
    <property type="entry name" value="PROTEIN_KINASE_ST"/>
    <property type="match status" value="1"/>
</dbReference>
<dbReference type="InterPro" id="IPR008271">
    <property type="entry name" value="Ser/Thr_kinase_AS"/>
</dbReference>
<dbReference type="PROSITE" id="PS50011">
    <property type="entry name" value="PROTEIN_KINASE_DOM"/>
    <property type="match status" value="1"/>
</dbReference>
<dbReference type="SUPFAM" id="SSF56112">
    <property type="entry name" value="Protein kinase-like (PK-like)"/>
    <property type="match status" value="1"/>
</dbReference>
<dbReference type="PANTHER" id="PTHR44167">
    <property type="entry name" value="OVARIAN-SPECIFIC SERINE/THREONINE-PROTEIN KINASE LOK-RELATED"/>
    <property type="match status" value="1"/>
</dbReference>
<evidence type="ECO:0000259" key="1">
    <source>
        <dbReference type="PROSITE" id="PS50011"/>
    </source>
</evidence>
<sequence length="385" mass="45590">MIGGKLIAEGGFGCVFHPGFNEDGDEIKEEKYATKIQVENESALNEVKIGKIISNLDGYINHFSPIIGVDDLNLKKFKFNKYKKCSILKSRPKKKKFILMKLDYIKGSPFIDYIIKQGNTIQLINNLIHSYNHLLNGISILTHNKVVHFDLKGDNILFDEFRKIPILIDFGLSILFDDINAISTNTLFLNKYFYIFAPEYYIWPIEVHYLCYILNEKNTCSNEDLNSIIDEYISNNPAFFNFSKNFMKKYKEKCFHQLKYYNRFESNERILTILKYWNTWDNYALSILYLKFLRYLNIGGFDNNKFTIYFSQFLLHNINPNPEERLSLDDTKYEFNKFLFDEKINNIISFKNVARSFAKNRKYFDKALKQHKQQNQTLNNLIKKI</sequence>
<dbReference type="Pfam" id="PF00069">
    <property type="entry name" value="Pkinase"/>
    <property type="match status" value="1"/>
</dbReference>
<dbReference type="PANTHER" id="PTHR44167:SF24">
    <property type="entry name" value="SERINE_THREONINE-PROTEIN KINASE CHK2"/>
    <property type="match status" value="1"/>
</dbReference>
<reference evidence="2" key="1">
    <citation type="journal article" date="2020" name="Nature">
        <title>Giant virus diversity and host interactions through global metagenomics.</title>
        <authorList>
            <person name="Schulz F."/>
            <person name="Roux S."/>
            <person name="Paez-Espino D."/>
            <person name="Jungbluth S."/>
            <person name="Walsh D.A."/>
            <person name="Denef V.J."/>
            <person name="McMahon K.D."/>
            <person name="Konstantinidis K.T."/>
            <person name="Eloe-Fadrosh E.A."/>
            <person name="Kyrpides N.C."/>
            <person name="Woyke T."/>
        </authorList>
    </citation>
    <scope>NUCLEOTIDE SEQUENCE</scope>
    <source>
        <strain evidence="2">GVMAG-M-3300024261-37</strain>
    </source>
</reference>
<evidence type="ECO:0000313" key="2">
    <source>
        <dbReference type="EMBL" id="QHT95227.1"/>
    </source>
</evidence>
<organism evidence="2">
    <name type="scientific">viral metagenome</name>
    <dbReference type="NCBI Taxonomy" id="1070528"/>
    <lineage>
        <taxon>unclassified sequences</taxon>
        <taxon>metagenomes</taxon>
        <taxon>organismal metagenomes</taxon>
    </lineage>
</organism>
<dbReference type="GO" id="GO:0004674">
    <property type="term" value="F:protein serine/threonine kinase activity"/>
    <property type="evidence" value="ECO:0007669"/>
    <property type="project" value="TreeGrafter"/>
</dbReference>
<dbReference type="GO" id="GO:0005524">
    <property type="term" value="F:ATP binding"/>
    <property type="evidence" value="ECO:0007669"/>
    <property type="project" value="InterPro"/>
</dbReference>
<dbReference type="SMART" id="SM00220">
    <property type="entry name" value="S_TKc"/>
    <property type="match status" value="1"/>
</dbReference>